<sequence length="68" mass="8075">MNYLKNITLQVFLCLFYGNGIAIIPAIERIGKENFIKEIFENKFEEFFVIEKNGENFQKIDYKNFLSS</sequence>
<proteinExistence type="predicted"/>
<reference evidence="2" key="1">
    <citation type="journal article" date="2014" name="Front. Microbiol.">
        <title>High frequency of phylogenetically diverse reductive dehalogenase-homologous genes in deep subseafloor sedimentary metagenomes.</title>
        <authorList>
            <person name="Kawai M."/>
            <person name="Futagami T."/>
            <person name="Toyoda A."/>
            <person name="Takaki Y."/>
            <person name="Nishi S."/>
            <person name="Hori S."/>
            <person name="Arai W."/>
            <person name="Tsubouchi T."/>
            <person name="Morono Y."/>
            <person name="Uchiyama I."/>
            <person name="Ito T."/>
            <person name="Fujiyama A."/>
            <person name="Inagaki F."/>
            <person name="Takami H."/>
        </authorList>
    </citation>
    <scope>NUCLEOTIDE SEQUENCE</scope>
    <source>
        <strain evidence="2">Expedition CK06-06</strain>
    </source>
</reference>
<keyword evidence="1" id="KW-1133">Transmembrane helix</keyword>
<protein>
    <submittedName>
        <fullName evidence="2">Uncharacterized protein</fullName>
    </submittedName>
</protein>
<keyword evidence="1" id="KW-0812">Transmembrane</keyword>
<evidence type="ECO:0000313" key="2">
    <source>
        <dbReference type="EMBL" id="GAI13032.1"/>
    </source>
</evidence>
<evidence type="ECO:0000256" key="1">
    <source>
        <dbReference type="SAM" id="Phobius"/>
    </source>
</evidence>
<feature type="non-terminal residue" evidence="2">
    <location>
        <position position="68"/>
    </location>
</feature>
<gene>
    <name evidence="2" type="ORF">S06H3_13212</name>
</gene>
<comment type="caution">
    <text evidence="2">The sequence shown here is derived from an EMBL/GenBank/DDBJ whole genome shotgun (WGS) entry which is preliminary data.</text>
</comment>
<accession>X1L145</accession>
<keyword evidence="1" id="KW-0472">Membrane</keyword>
<feature type="transmembrane region" description="Helical" evidence="1">
    <location>
        <begin position="6"/>
        <end position="27"/>
    </location>
</feature>
<organism evidence="2">
    <name type="scientific">marine sediment metagenome</name>
    <dbReference type="NCBI Taxonomy" id="412755"/>
    <lineage>
        <taxon>unclassified sequences</taxon>
        <taxon>metagenomes</taxon>
        <taxon>ecological metagenomes</taxon>
    </lineage>
</organism>
<dbReference type="EMBL" id="BARV01006448">
    <property type="protein sequence ID" value="GAI13032.1"/>
    <property type="molecule type" value="Genomic_DNA"/>
</dbReference>
<name>X1L145_9ZZZZ</name>
<dbReference type="AlphaFoldDB" id="X1L145"/>